<dbReference type="InterPro" id="IPR001279">
    <property type="entry name" value="Metallo-B-lactamas"/>
</dbReference>
<evidence type="ECO:0000313" key="4">
    <source>
        <dbReference type="Proteomes" id="UP000038055"/>
    </source>
</evidence>
<dbReference type="InterPro" id="IPR036873">
    <property type="entry name" value="Rhodanese-like_dom_sf"/>
</dbReference>
<dbReference type="STRING" id="28189.CCYN74_660002"/>
<dbReference type="SMART" id="SM00849">
    <property type="entry name" value="Lactamase_B"/>
    <property type="match status" value="1"/>
</dbReference>
<dbReference type="InterPro" id="IPR001763">
    <property type="entry name" value="Rhodanese-like_dom"/>
</dbReference>
<dbReference type="eggNOG" id="COG0607">
    <property type="taxonomic scope" value="Bacteria"/>
</dbReference>
<evidence type="ECO:0000259" key="2">
    <source>
        <dbReference type="PROSITE" id="PS50206"/>
    </source>
</evidence>
<dbReference type="eggNOG" id="COG0491">
    <property type="taxonomic scope" value="Bacteria"/>
</dbReference>
<dbReference type="PANTHER" id="PTHR43084:SF1">
    <property type="entry name" value="PERSULFIDE DIOXYGENASE ETHE1, MITOCHONDRIAL"/>
    <property type="match status" value="1"/>
</dbReference>
<dbReference type="SUPFAM" id="SSF52821">
    <property type="entry name" value="Rhodanese/Cell cycle control phosphatase"/>
    <property type="match status" value="2"/>
</dbReference>
<dbReference type="SMART" id="SM00450">
    <property type="entry name" value="RHOD"/>
    <property type="match status" value="2"/>
</dbReference>
<dbReference type="CDD" id="cd00158">
    <property type="entry name" value="RHOD"/>
    <property type="match status" value="2"/>
</dbReference>
<feature type="domain" description="Rhodanese" evidence="2">
    <location>
        <begin position="307"/>
        <end position="398"/>
    </location>
</feature>
<accession>A0A0B7H7G3</accession>
<dbReference type="CDD" id="cd07724">
    <property type="entry name" value="POD-like_MBL-fold"/>
    <property type="match status" value="1"/>
</dbReference>
<proteinExistence type="predicted"/>
<dbReference type="Proteomes" id="UP000038055">
    <property type="component" value="Unassembled WGS sequence"/>
</dbReference>
<dbReference type="PROSITE" id="PS50206">
    <property type="entry name" value="RHODANESE_3"/>
    <property type="match status" value="2"/>
</dbReference>
<dbReference type="InterPro" id="IPR044528">
    <property type="entry name" value="POD-like_MBL-fold"/>
</dbReference>
<dbReference type="GO" id="GO:0046872">
    <property type="term" value="F:metal ion binding"/>
    <property type="evidence" value="ECO:0007669"/>
    <property type="project" value="UniProtKB-KW"/>
</dbReference>
<dbReference type="GO" id="GO:0070813">
    <property type="term" value="P:hydrogen sulfide metabolic process"/>
    <property type="evidence" value="ECO:0007669"/>
    <property type="project" value="TreeGrafter"/>
</dbReference>
<dbReference type="FunFam" id="3.60.15.10:FF:000030">
    <property type="entry name" value="Metallo-beta-lactamase family protein"/>
    <property type="match status" value="1"/>
</dbReference>
<dbReference type="InterPro" id="IPR051682">
    <property type="entry name" value="Mito_Persulfide_Diox"/>
</dbReference>
<dbReference type="GO" id="GO:0050313">
    <property type="term" value="F:sulfur dioxygenase activity"/>
    <property type="evidence" value="ECO:0007669"/>
    <property type="project" value="InterPro"/>
</dbReference>
<dbReference type="PANTHER" id="PTHR43084">
    <property type="entry name" value="PERSULFIDE DIOXYGENASE ETHE1"/>
    <property type="match status" value="1"/>
</dbReference>
<dbReference type="GO" id="GO:0004416">
    <property type="term" value="F:hydroxyacylglutathione hydrolase activity"/>
    <property type="evidence" value="ECO:0007669"/>
    <property type="project" value="UniProtKB-EC"/>
</dbReference>
<keyword evidence="4" id="KW-1185">Reference proteome</keyword>
<dbReference type="Pfam" id="PF00753">
    <property type="entry name" value="Lactamase_B"/>
    <property type="match status" value="1"/>
</dbReference>
<dbReference type="Pfam" id="PF00581">
    <property type="entry name" value="Rhodanese"/>
    <property type="match status" value="2"/>
</dbReference>
<protein>
    <submittedName>
        <fullName evidence="3">Putative Hydroxyacylglutathione hydrolase</fullName>
        <ecNumber evidence="3">3.1.2.6</ecNumber>
    </submittedName>
</protein>
<keyword evidence="3" id="KW-0378">Hydrolase</keyword>
<dbReference type="SUPFAM" id="SSF56281">
    <property type="entry name" value="Metallo-hydrolase/oxidoreductase"/>
    <property type="match status" value="1"/>
</dbReference>
<evidence type="ECO:0000313" key="3">
    <source>
        <dbReference type="EMBL" id="CEN34484.1"/>
    </source>
</evidence>
<reference evidence="4" key="1">
    <citation type="submission" date="2015-01" db="EMBL/GenBank/DDBJ databases">
        <authorList>
            <person name="MANFREDI Pablo"/>
        </authorList>
    </citation>
    <scope>NUCLEOTIDE SEQUENCE [LARGE SCALE GENOMIC DNA]</scope>
    <source>
        <strain evidence="4">Ccyn2B</strain>
    </source>
</reference>
<dbReference type="GO" id="GO:0006749">
    <property type="term" value="P:glutathione metabolic process"/>
    <property type="evidence" value="ECO:0007669"/>
    <property type="project" value="InterPro"/>
</dbReference>
<dbReference type="Gene3D" id="3.60.15.10">
    <property type="entry name" value="Ribonuclease Z/Hydroxyacylglutathione hydrolase-like"/>
    <property type="match status" value="1"/>
</dbReference>
<organism evidence="3 4">
    <name type="scientific">Capnocytophaga cynodegmi</name>
    <dbReference type="NCBI Taxonomy" id="28189"/>
    <lineage>
        <taxon>Bacteria</taxon>
        <taxon>Pseudomonadati</taxon>
        <taxon>Bacteroidota</taxon>
        <taxon>Flavobacteriia</taxon>
        <taxon>Flavobacteriales</taxon>
        <taxon>Flavobacteriaceae</taxon>
        <taxon>Capnocytophaga</taxon>
    </lineage>
</organism>
<dbReference type="InterPro" id="IPR036866">
    <property type="entry name" value="RibonucZ/Hydroxyglut_hydro"/>
</dbReference>
<gene>
    <name evidence="3" type="ORF">CCYN2B_210002</name>
</gene>
<feature type="domain" description="Rhodanese" evidence="2">
    <location>
        <begin position="413"/>
        <end position="501"/>
    </location>
</feature>
<evidence type="ECO:0000256" key="1">
    <source>
        <dbReference type="ARBA" id="ARBA00022723"/>
    </source>
</evidence>
<sequence length="509" mass="56442">MLIDINKKIMVKKVICTILSSLGLCTLQAQKNNIKSNTMKVEQIYTGCLAQGAYYIESDGEAVMIDPLREVKSYIEKAEKDKAKIKYVLETHFHADFVSGHIDLAEKTGATIVFGPTAKPHFKAHVAEDGEILKVGRVRIKVIHTPGHTMESTCYLLIDEKGKEVALFTGDTLFIGDVGRPDLAQKVVADLTQEKLAGHLYESLQNKIIPLSDDIIIYPAHGSGSACGKNISKETSDTLGNQKKTNYALQPMTKEEFIVKVLHGLMPPPEYFPENVLMNIKGYESIDQVLKKGLRALSPNDFEKEANFTGALVLDTRAPQVFAKGHIPNAINIGIDGSFAPWVGALIPDIKQEILIVAEQGREEEVVTRLARVGYDNSIGFLEGGFESWKQAGKEINRIESITPKELVQRIKDNPDVQILDVRKPNEHISEHVIGAKNTPLDYINNYISEIDKDKTYFVHCASGYRSMVFISILKARGYDNLIDIQGGFKGIKASEELKISPFVCPTTL</sequence>
<dbReference type="EMBL" id="CDOD01000014">
    <property type="protein sequence ID" value="CEN34484.1"/>
    <property type="molecule type" value="Genomic_DNA"/>
</dbReference>
<dbReference type="Gene3D" id="3.40.250.10">
    <property type="entry name" value="Rhodanese-like domain"/>
    <property type="match status" value="2"/>
</dbReference>
<dbReference type="AlphaFoldDB" id="A0A0B7H7G3"/>
<dbReference type="EC" id="3.1.2.6" evidence="3"/>
<name>A0A0B7H7G3_9FLAO</name>
<keyword evidence="1" id="KW-0479">Metal-binding</keyword>